<feature type="region of interest" description="Disordered" evidence="7">
    <location>
        <begin position="196"/>
        <end position="240"/>
    </location>
</feature>
<organism evidence="10 11">
    <name type="scientific">Actinomadura madurae</name>
    <dbReference type="NCBI Taxonomy" id="1993"/>
    <lineage>
        <taxon>Bacteria</taxon>
        <taxon>Bacillati</taxon>
        <taxon>Actinomycetota</taxon>
        <taxon>Actinomycetes</taxon>
        <taxon>Streptosporangiales</taxon>
        <taxon>Thermomonosporaceae</taxon>
        <taxon>Actinomadura</taxon>
    </lineage>
</organism>
<feature type="compositionally biased region" description="Low complexity" evidence="7">
    <location>
        <begin position="196"/>
        <end position="224"/>
    </location>
</feature>
<dbReference type="Gene3D" id="4.10.320.10">
    <property type="entry name" value="E3-binding domain"/>
    <property type="match status" value="1"/>
</dbReference>
<name>A0A1I5M518_9ACTN</name>
<feature type="region of interest" description="Disordered" evidence="7">
    <location>
        <begin position="81"/>
        <end position="131"/>
    </location>
</feature>
<dbReference type="InterPro" id="IPR000089">
    <property type="entry name" value="Biotin_lipoyl"/>
</dbReference>
<dbReference type="Pfam" id="PF02817">
    <property type="entry name" value="E3_binding"/>
    <property type="match status" value="1"/>
</dbReference>
<feature type="compositionally biased region" description="Low complexity" evidence="7">
    <location>
        <begin position="98"/>
        <end position="108"/>
    </location>
</feature>
<proteinExistence type="inferred from homology"/>
<dbReference type="CDD" id="cd06849">
    <property type="entry name" value="lipoyl_domain"/>
    <property type="match status" value="1"/>
</dbReference>
<keyword evidence="3 6" id="KW-0808">Transferase</keyword>
<evidence type="ECO:0000313" key="11">
    <source>
        <dbReference type="Proteomes" id="UP000183413"/>
    </source>
</evidence>
<dbReference type="Pfam" id="PF00364">
    <property type="entry name" value="Biotin_lipoyl"/>
    <property type="match status" value="1"/>
</dbReference>
<dbReference type="GO" id="GO:0031405">
    <property type="term" value="F:lipoic acid binding"/>
    <property type="evidence" value="ECO:0007669"/>
    <property type="project" value="TreeGrafter"/>
</dbReference>
<comment type="similarity">
    <text evidence="2 6">Belongs to the 2-oxoacid dehydrogenase family.</text>
</comment>
<dbReference type="Proteomes" id="UP000183413">
    <property type="component" value="Unassembled WGS sequence"/>
</dbReference>
<protein>
    <recommendedName>
        <fullName evidence="6">Dihydrolipoamide acetyltransferase component of pyruvate dehydrogenase complex</fullName>
        <ecNumber evidence="6">2.3.1.-</ecNumber>
    </recommendedName>
</protein>
<dbReference type="SUPFAM" id="SSF47005">
    <property type="entry name" value="Peripheral subunit-binding domain of 2-oxo acid dehydrogenase complex"/>
    <property type="match status" value="1"/>
</dbReference>
<dbReference type="Gene3D" id="3.30.559.10">
    <property type="entry name" value="Chloramphenicol acetyltransferase-like domain"/>
    <property type="match status" value="1"/>
</dbReference>
<comment type="cofactor">
    <cofactor evidence="1 6">
        <name>(R)-lipoate</name>
        <dbReference type="ChEBI" id="CHEBI:83088"/>
    </cofactor>
</comment>
<evidence type="ECO:0000259" key="9">
    <source>
        <dbReference type="PROSITE" id="PS51826"/>
    </source>
</evidence>
<feature type="compositionally biased region" description="Pro residues" evidence="7">
    <location>
        <begin position="109"/>
        <end position="118"/>
    </location>
</feature>
<keyword evidence="11" id="KW-1185">Reference proteome</keyword>
<dbReference type="InterPro" id="IPR001078">
    <property type="entry name" value="2-oxoacid_DH_actylTfrase"/>
</dbReference>
<dbReference type="PANTHER" id="PTHR43178">
    <property type="entry name" value="DIHYDROLIPOAMIDE ACETYLTRANSFERASE COMPONENT OF PYRUVATE DEHYDROGENASE COMPLEX"/>
    <property type="match status" value="1"/>
</dbReference>
<dbReference type="SUPFAM" id="SSF52777">
    <property type="entry name" value="CoA-dependent acyltransferases"/>
    <property type="match status" value="1"/>
</dbReference>
<dbReference type="PROSITE" id="PS50968">
    <property type="entry name" value="BIOTINYL_LIPOYL"/>
    <property type="match status" value="1"/>
</dbReference>
<dbReference type="eggNOG" id="COG0508">
    <property type="taxonomic scope" value="Bacteria"/>
</dbReference>
<feature type="domain" description="Lipoyl-binding" evidence="8">
    <location>
        <begin position="4"/>
        <end position="78"/>
    </location>
</feature>
<dbReference type="Gene3D" id="2.40.50.100">
    <property type="match status" value="1"/>
</dbReference>
<dbReference type="InterPro" id="IPR004167">
    <property type="entry name" value="PSBD"/>
</dbReference>
<dbReference type="STRING" id="1993.SAMN04489713_111144"/>
<evidence type="ECO:0000259" key="8">
    <source>
        <dbReference type="PROSITE" id="PS50968"/>
    </source>
</evidence>
<dbReference type="GO" id="GO:0005737">
    <property type="term" value="C:cytoplasm"/>
    <property type="evidence" value="ECO:0007669"/>
    <property type="project" value="TreeGrafter"/>
</dbReference>
<evidence type="ECO:0000256" key="2">
    <source>
        <dbReference type="ARBA" id="ARBA00007317"/>
    </source>
</evidence>
<dbReference type="InterPro" id="IPR023213">
    <property type="entry name" value="CAT-like_dom_sf"/>
</dbReference>
<dbReference type="InterPro" id="IPR050743">
    <property type="entry name" value="2-oxoacid_DH_E2_comp"/>
</dbReference>
<evidence type="ECO:0000256" key="4">
    <source>
        <dbReference type="ARBA" id="ARBA00022823"/>
    </source>
</evidence>
<sequence>MGLAVEIRMPRLSESMTEGTIERWLHENGAEVDAGEELAEIDTDKAVVGVEAEASGVLEIVLPEGESAPVGAVIARLGTSSTAAAESPDAAPGDDRSTAAATADSSAAPPDPVRPPSPARDRDRPIASPLARRRARELGVDLSAVTGTGLGGRIIRADVEAAGQAARDAGAAGRAATDGQAAGRAAADGQAAGRAAADGQAAGRAAADGEAASGRAQGRSSATRPGGKVQAVSAGGDSTRAPLTRIQQATVRRLADGASVPVFALTAEVDMNAAMALRSALAEVSDPAPTVTDLVVGAVARALREFPRLNASADDGAVLLHPRVNVGIATETRDGLILPVVKDADRLPAPALAAVTKPLIARVRDGAATPADLDGATFTVSNLGMFGIVSFEAAIVPPQAAILAVGAVRTLPRWRDALPGTSEKDGVVAVPVMELTLTCDHRVVDGADAARFLTRVVALLHRPLALTVPEATA</sequence>
<evidence type="ECO:0000256" key="5">
    <source>
        <dbReference type="ARBA" id="ARBA00023315"/>
    </source>
</evidence>
<dbReference type="EC" id="2.3.1.-" evidence="6"/>
<dbReference type="InterPro" id="IPR011053">
    <property type="entry name" value="Single_hybrid_motif"/>
</dbReference>
<accession>A0A1I5M518</accession>
<keyword evidence="10" id="KW-0670">Pyruvate</keyword>
<dbReference type="SUPFAM" id="SSF51230">
    <property type="entry name" value="Single hybrid motif"/>
    <property type="match status" value="1"/>
</dbReference>
<dbReference type="RefSeq" id="WP_075022821.1">
    <property type="nucleotide sequence ID" value="NZ_FOVH01000011.1"/>
</dbReference>
<dbReference type="InterPro" id="IPR036625">
    <property type="entry name" value="E3-bd_dom_sf"/>
</dbReference>
<dbReference type="EMBL" id="FOVH01000011">
    <property type="protein sequence ID" value="SFP04036.1"/>
    <property type="molecule type" value="Genomic_DNA"/>
</dbReference>
<dbReference type="GO" id="GO:0016407">
    <property type="term" value="F:acetyltransferase activity"/>
    <property type="evidence" value="ECO:0007669"/>
    <property type="project" value="TreeGrafter"/>
</dbReference>
<dbReference type="PANTHER" id="PTHR43178:SF5">
    <property type="entry name" value="LIPOAMIDE ACYLTRANSFERASE COMPONENT OF BRANCHED-CHAIN ALPHA-KETO ACID DEHYDROGENASE COMPLEX, MITOCHONDRIAL"/>
    <property type="match status" value="1"/>
</dbReference>
<dbReference type="PROSITE" id="PS51826">
    <property type="entry name" value="PSBD"/>
    <property type="match status" value="1"/>
</dbReference>
<evidence type="ECO:0000256" key="6">
    <source>
        <dbReference type="RuleBase" id="RU003423"/>
    </source>
</evidence>
<evidence type="ECO:0000313" key="10">
    <source>
        <dbReference type="EMBL" id="SFP04036.1"/>
    </source>
</evidence>
<keyword evidence="4 6" id="KW-0450">Lipoyl</keyword>
<evidence type="ECO:0000256" key="1">
    <source>
        <dbReference type="ARBA" id="ARBA00001938"/>
    </source>
</evidence>
<reference evidence="10 11" key="1">
    <citation type="submission" date="2016-10" db="EMBL/GenBank/DDBJ databases">
        <authorList>
            <person name="de Groot N.N."/>
        </authorList>
    </citation>
    <scope>NUCLEOTIDE SEQUENCE [LARGE SCALE GENOMIC DNA]</scope>
    <source>
        <strain evidence="10 11">DSM 43067</strain>
    </source>
</reference>
<feature type="domain" description="Peripheral subunit-binding (PSBD)" evidence="9">
    <location>
        <begin position="126"/>
        <end position="163"/>
    </location>
</feature>
<gene>
    <name evidence="10" type="ORF">SAMN04489713_111144</name>
</gene>
<keyword evidence="5 6" id="KW-0012">Acyltransferase</keyword>
<dbReference type="Pfam" id="PF00198">
    <property type="entry name" value="2-oxoacid_dh"/>
    <property type="match status" value="1"/>
</dbReference>
<dbReference type="AlphaFoldDB" id="A0A1I5M518"/>
<evidence type="ECO:0000256" key="3">
    <source>
        <dbReference type="ARBA" id="ARBA00022679"/>
    </source>
</evidence>
<evidence type="ECO:0000256" key="7">
    <source>
        <dbReference type="SAM" id="MobiDB-lite"/>
    </source>
</evidence>
<dbReference type="InParanoid" id="A0A1I5M518"/>